<evidence type="ECO:0000256" key="2">
    <source>
        <dbReference type="ARBA" id="ARBA00010790"/>
    </source>
</evidence>
<name>A0A1E7ZBX7_9ALTE</name>
<evidence type="ECO:0000256" key="1">
    <source>
        <dbReference type="ARBA" id="ARBA00001974"/>
    </source>
</evidence>
<protein>
    <submittedName>
        <fullName evidence="8">GMC family oxidoreductase</fullName>
    </submittedName>
</protein>
<dbReference type="PROSITE" id="PS00624">
    <property type="entry name" value="GMC_OXRED_2"/>
    <property type="match status" value="1"/>
</dbReference>
<dbReference type="AlphaFoldDB" id="A0A1E7ZBX7"/>
<evidence type="ECO:0000259" key="6">
    <source>
        <dbReference type="PROSITE" id="PS00623"/>
    </source>
</evidence>
<evidence type="ECO:0000256" key="3">
    <source>
        <dbReference type="ARBA" id="ARBA00022630"/>
    </source>
</evidence>
<dbReference type="PANTHER" id="PTHR11552:SF147">
    <property type="entry name" value="CHOLINE DEHYDROGENASE, MITOCHONDRIAL"/>
    <property type="match status" value="1"/>
</dbReference>
<dbReference type="Pfam" id="PF05199">
    <property type="entry name" value="GMC_oxred_C"/>
    <property type="match status" value="1"/>
</dbReference>
<dbReference type="PIRSF" id="PIRSF000137">
    <property type="entry name" value="Alcohol_oxidase"/>
    <property type="match status" value="1"/>
</dbReference>
<keyword evidence="3 5" id="KW-0285">Flavoprotein</keyword>
<evidence type="ECO:0000256" key="4">
    <source>
        <dbReference type="ARBA" id="ARBA00022827"/>
    </source>
</evidence>
<dbReference type="InterPro" id="IPR000172">
    <property type="entry name" value="GMC_OxRdtase_N"/>
</dbReference>
<gene>
    <name evidence="8" type="ORF">BFC18_11235</name>
</gene>
<dbReference type="OrthoDB" id="9785276at2"/>
<dbReference type="PANTHER" id="PTHR11552">
    <property type="entry name" value="GLUCOSE-METHANOL-CHOLINE GMC OXIDOREDUCTASE"/>
    <property type="match status" value="1"/>
</dbReference>
<dbReference type="Proteomes" id="UP000175691">
    <property type="component" value="Unassembled WGS sequence"/>
</dbReference>
<dbReference type="STRING" id="1656094.BFC18_11235"/>
<dbReference type="NCBIfam" id="NF002550">
    <property type="entry name" value="PRK02106.1"/>
    <property type="match status" value="1"/>
</dbReference>
<keyword evidence="4 5" id="KW-0274">FAD</keyword>
<feature type="domain" description="Glucose-methanol-choline oxidoreductase N-terminal" evidence="7">
    <location>
        <begin position="255"/>
        <end position="269"/>
    </location>
</feature>
<evidence type="ECO:0000256" key="5">
    <source>
        <dbReference type="RuleBase" id="RU003968"/>
    </source>
</evidence>
<accession>A0A1E7ZBX7</accession>
<dbReference type="PROSITE" id="PS00623">
    <property type="entry name" value="GMC_OXRED_1"/>
    <property type="match status" value="1"/>
</dbReference>
<sequence length="539" mass="59000">MNEEKFDYVIVGGGSAGAVMAARLSANPSLSVCLIEAGGADTNPLIHIPFGLALLSRFDNIGWGYFTAEQQALSHRELFWPRGKTLGGSSSVNAMCYIRGQREDYDRWHQEGAHGWAYHDVLPWFRKAEDFFRGADAYHGAGGPLRVEALKHTDPLSDRFIAAAEEAGHSQRDDFNREQRCGLGYYHVTQKNGRRWSTAQAYLKPVLNRPNLTVYTKTSAEKVLFNHGTATGVQVRFKRKSRRILTTREVLLCGGAINSPHLLMLSGIGPGEMLADKGVHVQVDLPGVGCNLQDHLDAIVQYRAKGHHGYGVALSAVPKYAGATWRYLTGRRGAFSSNIAEAGGFSCSSLASNGLPDLQFHFLPAILADHGRRMVHGYGFGVHVCALYPKSRGRLLLQSSHPDDHHLIDPNYLAHPDDLTVLIDGVRQAQKIVSCSAFDSVRGKSVSPVSHSSTDEEIAQFIRDHAESIYHPVGTCKMGQNDDPMAVVDNQCRVRGVNGLRVIDASVMPTLVGGNTNAPTVMIAERMADLILRGLWQNA</sequence>
<dbReference type="InterPro" id="IPR012132">
    <property type="entry name" value="GMC_OxRdtase"/>
</dbReference>
<dbReference type="SUPFAM" id="SSF51905">
    <property type="entry name" value="FAD/NAD(P)-binding domain"/>
    <property type="match status" value="1"/>
</dbReference>
<dbReference type="Gene3D" id="3.30.560.10">
    <property type="entry name" value="Glucose Oxidase, domain 3"/>
    <property type="match status" value="1"/>
</dbReference>
<reference evidence="8 9" key="1">
    <citation type="submission" date="2016-08" db="EMBL/GenBank/DDBJ databases">
        <authorList>
            <person name="Seilhamer J.J."/>
        </authorList>
    </citation>
    <scope>NUCLEOTIDE SEQUENCE [LARGE SCALE GENOMIC DNA]</scope>
    <source>
        <strain evidence="8 9">KCTC 42603</strain>
    </source>
</reference>
<comment type="caution">
    <text evidence="8">The sequence shown here is derived from an EMBL/GenBank/DDBJ whole genome shotgun (WGS) entry which is preliminary data.</text>
</comment>
<dbReference type="Pfam" id="PF00732">
    <property type="entry name" value="GMC_oxred_N"/>
    <property type="match status" value="1"/>
</dbReference>
<dbReference type="GO" id="GO:0050660">
    <property type="term" value="F:flavin adenine dinucleotide binding"/>
    <property type="evidence" value="ECO:0007669"/>
    <property type="project" value="InterPro"/>
</dbReference>
<dbReference type="InterPro" id="IPR036188">
    <property type="entry name" value="FAD/NAD-bd_sf"/>
</dbReference>
<evidence type="ECO:0000313" key="9">
    <source>
        <dbReference type="Proteomes" id="UP000175691"/>
    </source>
</evidence>
<comment type="similarity">
    <text evidence="2 5">Belongs to the GMC oxidoreductase family.</text>
</comment>
<dbReference type="SUPFAM" id="SSF54373">
    <property type="entry name" value="FAD-linked reductases, C-terminal domain"/>
    <property type="match status" value="1"/>
</dbReference>
<dbReference type="InterPro" id="IPR007867">
    <property type="entry name" value="GMC_OxRtase_C"/>
</dbReference>
<organism evidence="8 9">
    <name type="scientific">Alteromonas confluentis</name>
    <dbReference type="NCBI Taxonomy" id="1656094"/>
    <lineage>
        <taxon>Bacteria</taxon>
        <taxon>Pseudomonadati</taxon>
        <taxon>Pseudomonadota</taxon>
        <taxon>Gammaproteobacteria</taxon>
        <taxon>Alteromonadales</taxon>
        <taxon>Alteromonadaceae</taxon>
        <taxon>Alteromonas/Salinimonas group</taxon>
        <taxon>Alteromonas</taxon>
    </lineage>
</organism>
<evidence type="ECO:0000259" key="7">
    <source>
        <dbReference type="PROSITE" id="PS00624"/>
    </source>
</evidence>
<dbReference type="Gene3D" id="3.50.50.60">
    <property type="entry name" value="FAD/NAD(P)-binding domain"/>
    <property type="match status" value="1"/>
</dbReference>
<feature type="domain" description="Glucose-methanol-choline oxidoreductase N-terminal" evidence="6">
    <location>
        <begin position="83"/>
        <end position="106"/>
    </location>
</feature>
<comment type="cofactor">
    <cofactor evidence="1">
        <name>FAD</name>
        <dbReference type="ChEBI" id="CHEBI:57692"/>
    </cofactor>
</comment>
<evidence type="ECO:0000313" key="8">
    <source>
        <dbReference type="EMBL" id="OFC71000.1"/>
    </source>
</evidence>
<dbReference type="EMBL" id="MDHN01000021">
    <property type="protein sequence ID" value="OFC71000.1"/>
    <property type="molecule type" value="Genomic_DNA"/>
</dbReference>
<dbReference type="GO" id="GO:0016614">
    <property type="term" value="F:oxidoreductase activity, acting on CH-OH group of donors"/>
    <property type="evidence" value="ECO:0007669"/>
    <property type="project" value="InterPro"/>
</dbReference>
<dbReference type="RefSeq" id="WP_070125394.1">
    <property type="nucleotide sequence ID" value="NZ_MDHN01000021.1"/>
</dbReference>
<keyword evidence="9" id="KW-1185">Reference proteome</keyword>
<proteinExistence type="inferred from homology"/>